<dbReference type="InterPro" id="IPR008974">
    <property type="entry name" value="TRAF-like"/>
</dbReference>
<dbReference type="STRING" id="401625.A0A0P1BGC4"/>
<dbReference type="AlphaFoldDB" id="A0A0P1BGC4"/>
<dbReference type="Proteomes" id="UP000054845">
    <property type="component" value="Unassembled WGS sequence"/>
</dbReference>
<dbReference type="PROSITE" id="PS50097">
    <property type="entry name" value="BTB"/>
    <property type="match status" value="1"/>
</dbReference>
<evidence type="ECO:0000313" key="4">
    <source>
        <dbReference type="Proteomes" id="UP000054845"/>
    </source>
</evidence>
<feature type="compositionally biased region" description="Polar residues" evidence="1">
    <location>
        <begin position="1"/>
        <end position="12"/>
    </location>
</feature>
<feature type="domain" description="BTB" evidence="2">
    <location>
        <begin position="237"/>
        <end position="305"/>
    </location>
</feature>
<feature type="compositionally biased region" description="Acidic residues" evidence="1">
    <location>
        <begin position="368"/>
        <end position="382"/>
    </location>
</feature>
<dbReference type="EMBL" id="CCYA01000252">
    <property type="protein sequence ID" value="CEH15045.1"/>
    <property type="molecule type" value="Genomic_DNA"/>
</dbReference>
<evidence type="ECO:0000313" key="3">
    <source>
        <dbReference type="EMBL" id="CEH15045.1"/>
    </source>
</evidence>
<feature type="compositionally biased region" description="Acidic residues" evidence="1">
    <location>
        <begin position="407"/>
        <end position="423"/>
    </location>
</feature>
<dbReference type="SUPFAM" id="SSF54695">
    <property type="entry name" value="POZ domain"/>
    <property type="match status" value="1"/>
</dbReference>
<feature type="region of interest" description="Disordered" evidence="1">
    <location>
        <begin position="349"/>
        <end position="537"/>
    </location>
</feature>
<dbReference type="PANTHER" id="PTHR24413">
    <property type="entry name" value="SPECKLE-TYPE POZ PROTEIN"/>
    <property type="match status" value="1"/>
</dbReference>
<name>A0A0P1BGC4_9BASI</name>
<protein>
    <recommendedName>
        <fullName evidence="2">BTB domain-containing protein</fullName>
    </recommendedName>
</protein>
<dbReference type="InterPro" id="IPR000210">
    <property type="entry name" value="BTB/POZ_dom"/>
</dbReference>
<feature type="compositionally biased region" description="Polar residues" evidence="1">
    <location>
        <begin position="482"/>
        <end position="500"/>
    </location>
</feature>
<evidence type="ECO:0000259" key="2">
    <source>
        <dbReference type="PROSITE" id="PS50097"/>
    </source>
</evidence>
<dbReference type="Gene3D" id="2.60.210.10">
    <property type="entry name" value="Apoptosis, Tumor Necrosis Factor Receptor Associated Protein 2, Chain A"/>
    <property type="match status" value="1"/>
</dbReference>
<dbReference type="OrthoDB" id="6359816at2759"/>
<accession>A0A0P1BGC4</accession>
<feature type="region of interest" description="Disordered" evidence="1">
    <location>
        <begin position="307"/>
        <end position="337"/>
    </location>
</feature>
<evidence type="ECO:0000256" key="1">
    <source>
        <dbReference type="SAM" id="MobiDB-lite"/>
    </source>
</evidence>
<reference evidence="3 4" key="1">
    <citation type="submission" date="2014-09" db="EMBL/GenBank/DDBJ databases">
        <authorList>
            <person name="Magalhaes I.L.F."/>
            <person name="Oliveira U."/>
            <person name="Santos F.R."/>
            <person name="Vidigal T.H.D.A."/>
            <person name="Brescovit A.D."/>
            <person name="Santos A.J."/>
        </authorList>
    </citation>
    <scope>NUCLEOTIDE SEQUENCE [LARGE SCALE GENOMIC DNA]</scope>
</reference>
<proteinExistence type="predicted"/>
<sequence>MSSSSAQPASATRSKKGDAPTEPTETKSIVFEWPLFGLKQMFDASKAETKSKVVKSAPFGGGRWTVLFYAQSGLDQCCAVYLNAEPLPHERVSPLAASASAALAESSINGNNYRDGSSASRNKNKIAHETDEKWIRQGVYKFTFEMTSLDRSVKLGTKEAHDHAFSHKTSNWGWAQFAKRDAVYYTCPAVKQTDGVLISVTVTDSAQRPSARAPEKHHVPPVLISAMGSLLDDPEHSDVVFHLLQPPSRNGHNVPPKKIYAIKKVLALRSEYFRDMFESGFIEGETAEVSDESDEEMDLTVEISHAPIAADTTAPPQRDARSALQQASGSRRGARPSACEYDAATAFSLQEDNSNEADESFKRGPDVLLEDSDEDMDDEEDPWGSRADSPTSSAGTAAAEDSRAVGSEDENTDEENGFEEDDIVSVATRTPLQACEGSGVGLNASQDAAKDAVDHSDDAEEPESGHFADLAASERGREQHDSQVQNPGRSHVPSRTSSARGSPRPSRKGVTSDRKESVNGVTSPRSKRRACAKAPALNGRKRRKVVVGDSAYSTFKALLFFLYTDAVEFAPLTSSFLVAEVSDDTSTDGTLVRPASSLFLQEMNRAHQRRQAVIDTYCAEHPDKPAPCSAKAMYKLADKLQLPELKKRAETHIAKSLTTQVSGASPASCLACLLIAGALPQNIVWEAFSGFNTRYPDIMHMEIDFLLKHWSSVKKSTVMKTIFARHTAHPGLAFVWPLVLEHLSVSHDEDAEDKQGHVA</sequence>
<dbReference type="Gene3D" id="3.30.710.10">
    <property type="entry name" value="Potassium Channel Kv1.1, Chain A"/>
    <property type="match status" value="2"/>
</dbReference>
<keyword evidence="4" id="KW-1185">Reference proteome</keyword>
<feature type="region of interest" description="Disordered" evidence="1">
    <location>
        <begin position="1"/>
        <end position="25"/>
    </location>
</feature>
<feature type="compositionally biased region" description="Basic and acidic residues" evidence="1">
    <location>
        <begin position="472"/>
        <end position="481"/>
    </location>
</feature>
<organism evidence="3 4">
    <name type="scientific">Ceraceosorus bombacis</name>
    <dbReference type="NCBI Taxonomy" id="401625"/>
    <lineage>
        <taxon>Eukaryota</taxon>
        <taxon>Fungi</taxon>
        <taxon>Dikarya</taxon>
        <taxon>Basidiomycota</taxon>
        <taxon>Ustilaginomycotina</taxon>
        <taxon>Exobasidiomycetes</taxon>
        <taxon>Ceraceosorales</taxon>
        <taxon>Ceraceosoraceae</taxon>
        <taxon>Ceraceosorus</taxon>
    </lineage>
</organism>
<dbReference type="InterPro" id="IPR011333">
    <property type="entry name" value="SKP1/BTB/POZ_sf"/>
</dbReference>
<dbReference type="Pfam" id="PF00651">
    <property type="entry name" value="BTB"/>
    <property type="match status" value="1"/>
</dbReference>